<dbReference type="GO" id="GO:0008270">
    <property type="term" value="F:zinc ion binding"/>
    <property type="evidence" value="ECO:0007669"/>
    <property type="project" value="UniProtKB-KW"/>
</dbReference>
<evidence type="ECO:0000313" key="7">
    <source>
        <dbReference type="Proteomes" id="UP000009168"/>
    </source>
</evidence>
<reference evidence="7" key="1">
    <citation type="journal article" date="2006" name="PLoS Biol.">
        <title>Macronuclear genome sequence of the ciliate Tetrahymena thermophila, a model eukaryote.</title>
        <authorList>
            <person name="Eisen J.A."/>
            <person name="Coyne R.S."/>
            <person name="Wu M."/>
            <person name="Wu D."/>
            <person name="Thiagarajan M."/>
            <person name="Wortman J.R."/>
            <person name="Badger J.H."/>
            <person name="Ren Q."/>
            <person name="Amedeo P."/>
            <person name="Jones K.M."/>
            <person name="Tallon L.J."/>
            <person name="Delcher A.L."/>
            <person name="Salzberg S.L."/>
            <person name="Silva J.C."/>
            <person name="Haas B.J."/>
            <person name="Majoros W.H."/>
            <person name="Farzad M."/>
            <person name="Carlton J.M."/>
            <person name="Smith R.K. Jr."/>
            <person name="Garg J."/>
            <person name="Pearlman R.E."/>
            <person name="Karrer K.M."/>
            <person name="Sun L."/>
            <person name="Manning G."/>
            <person name="Elde N.C."/>
            <person name="Turkewitz A.P."/>
            <person name="Asai D.J."/>
            <person name="Wilkes D.E."/>
            <person name="Wang Y."/>
            <person name="Cai H."/>
            <person name="Collins K."/>
            <person name="Stewart B.A."/>
            <person name="Lee S.R."/>
            <person name="Wilamowska K."/>
            <person name="Weinberg Z."/>
            <person name="Ruzzo W.L."/>
            <person name="Wloga D."/>
            <person name="Gaertig J."/>
            <person name="Frankel J."/>
            <person name="Tsao C.-C."/>
            <person name="Gorovsky M.A."/>
            <person name="Keeling P.J."/>
            <person name="Waller R.F."/>
            <person name="Patron N.J."/>
            <person name="Cherry J.M."/>
            <person name="Stover N.A."/>
            <person name="Krieger C.J."/>
            <person name="del Toro C."/>
            <person name="Ryder H.F."/>
            <person name="Williamson S.C."/>
            <person name="Barbeau R.A."/>
            <person name="Hamilton E.P."/>
            <person name="Orias E."/>
        </authorList>
    </citation>
    <scope>NUCLEOTIDE SEQUENCE [LARGE SCALE GENOMIC DNA]</scope>
    <source>
        <strain evidence="7">SB210</strain>
    </source>
</reference>
<name>I7MGW0_TETTS</name>
<evidence type="ECO:0000256" key="5">
    <source>
        <dbReference type="SAM" id="MobiDB-lite"/>
    </source>
</evidence>
<feature type="coiled-coil region" evidence="4">
    <location>
        <begin position="355"/>
        <end position="425"/>
    </location>
</feature>
<evidence type="ECO:0000256" key="1">
    <source>
        <dbReference type="ARBA" id="ARBA00022723"/>
    </source>
</evidence>
<feature type="region of interest" description="Disordered" evidence="5">
    <location>
        <begin position="1"/>
        <end position="27"/>
    </location>
</feature>
<dbReference type="SUPFAM" id="SSF49599">
    <property type="entry name" value="TRAF domain-like"/>
    <property type="match status" value="1"/>
</dbReference>
<dbReference type="InterPro" id="IPR013083">
    <property type="entry name" value="Znf_RING/FYVE/PHD"/>
</dbReference>
<dbReference type="Gene3D" id="3.30.40.10">
    <property type="entry name" value="Zinc/RING finger domain, C3HC4 (zinc finger)"/>
    <property type="match status" value="1"/>
</dbReference>
<gene>
    <name evidence="6" type="ORF">TTHERM_00442640</name>
</gene>
<evidence type="ECO:0000313" key="6">
    <source>
        <dbReference type="EMBL" id="EAR85514.1"/>
    </source>
</evidence>
<evidence type="ECO:0008006" key="8">
    <source>
        <dbReference type="Google" id="ProtNLM"/>
    </source>
</evidence>
<proteinExistence type="predicted"/>
<dbReference type="RefSeq" id="XP_001033177.1">
    <property type="nucleotide sequence ID" value="XM_001033177.1"/>
</dbReference>
<protein>
    <recommendedName>
        <fullName evidence="8">RING-type domain-containing protein</fullName>
    </recommendedName>
</protein>
<dbReference type="HOGENOM" id="CLU_397686_0_0_1"/>
<sequence length="693" mass="80239">MFRQEVSKQKQKSFDFQSPQNHPSNSLISFMNRTQKITRVHTDNSDGKNYQEQVKLIQSKNSELQITRVKSKSVYQPINQSQTPDTPYELLDSINIHNAKYAPSKFKLSSNQLLNQQDNIIVEDLQCYKCKNISDEIKECLGCGHLFCKDCVSSSDNACYDEECSSSFENQQDKRNLRWDLREPSKIIQKKINQLQFKCLNQQLGCDVVLDVKNYAHHVDIDCEYMIVECPNQSKECQSFSSSPTKQACLYFGPKKYMKDHLQICNLKQFHSRDQSKQNSNDDRSLDLKRIQVDDINTFLHSSQEESNIFERANLQNQNSQFTSKIISLGDEYVQSQMDEIIDLNKKICNQSQLILKQNEQIDKYSEENRKLKDQLEKFQKETELKISKLQASSTQVMLEMQSMKKMYSEKITELFQQIKEMKGENLEKSLLKSQSGGVYTKFSHNSINNSFMNQTINSQHLSEKSEQNSLLNTKYYSSNQILSQQEQQALKSPQDTKYQNLSSDLRPQQNLTPRSGSLFTAKLEEIKTLNGNGENSVRNKKNSLQNGPSFFDSQESQQSYLYKVNNLDNNLNGTQSYQCKQCFSKLIYSPKQYLNVCSSCFKNQYGIYYCQNCPSRFYCIDCCPLYIKKGFCPNNHALVLQPDASKSSERFVHRCNICSKIFADKVPSKLYSCQTCDFDLCSGCMNMKYVNS</sequence>
<keyword evidence="1" id="KW-0479">Metal-binding</keyword>
<dbReference type="PROSITE" id="PS00518">
    <property type="entry name" value="ZF_RING_1"/>
    <property type="match status" value="1"/>
</dbReference>
<dbReference type="OrthoDB" id="1630758at2759"/>
<dbReference type="InterPro" id="IPR017907">
    <property type="entry name" value="Znf_RING_CS"/>
</dbReference>
<feature type="compositionally biased region" description="Polar residues" evidence="5">
    <location>
        <begin position="14"/>
        <end position="27"/>
    </location>
</feature>
<organism evidence="6 7">
    <name type="scientific">Tetrahymena thermophila (strain SB210)</name>
    <dbReference type="NCBI Taxonomy" id="312017"/>
    <lineage>
        <taxon>Eukaryota</taxon>
        <taxon>Sar</taxon>
        <taxon>Alveolata</taxon>
        <taxon>Ciliophora</taxon>
        <taxon>Intramacronucleata</taxon>
        <taxon>Oligohymenophorea</taxon>
        <taxon>Hymenostomatida</taxon>
        <taxon>Tetrahymenina</taxon>
        <taxon>Tetrahymenidae</taxon>
        <taxon>Tetrahymena</taxon>
    </lineage>
</organism>
<evidence type="ECO:0000256" key="4">
    <source>
        <dbReference type="SAM" id="Coils"/>
    </source>
</evidence>
<evidence type="ECO:0000256" key="2">
    <source>
        <dbReference type="ARBA" id="ARBA00022771"/>
    </source>
</evidence>
<keyword evidence="4" id="KW-0175">Coiled coil</keyword>
<evidence type="ECO:0000256" key="3">
    <source>
        <dbReference type="ARBA" id="ARBA00022833"/>
    </source>
</evidence>
<keyword evidence="2" id="KW-0863">Zinc-finger</keyword>
<dbReference type="AlphaFoldDB" id="I7MGW0"/>
<keyword evidence="7" id="KW-1185">Reference proteome</keyword>
<dbReference type="EMBL" id="GG662665">
    <property type="protein sequence ID" value="EAR85514.1"/>
    <property type="molecule type" value="Genomic_DNA"/>
</dbReference>
<dbReference type="Proteomes" id="UP000009168">
    <property type="component" value="Unassembled WGS sequence"/>
</dbReference>
<accession>I7MGW0</accession>
<feature type="region of interest" description="Disordered" evidence="5">
    <location>
        <begin position="485"/>
        <end position="515"/>
    </location>
</feature>
<keyword evidence="3" id="KW-0862">Zinc</keyword>
<dbReference type="GeneID" id="7837440"/>
<dbReference type="InParanoid" id="I7MGW0"/>
<dbReference type="KEGG" id="tet:TTHERM_00442640"/>